<dbReference type="PATRIC" id="fig|1424334.3.peg.4226"/>
<dbReference type="InterPro" id="IPR037066">
    <property type="entry name" value="Plug_dom_sf"/>
</dbReference>
<reference evidence="19 20" key="1">
    <citation type="journal article" date="2014" name="Genome Announc.">
        <title>Draft Genome Sequence of Advenella kashmirensis Strain W13003, a Polycyclic Aromatic Hydrocarbon-Degrading Bacterium.</title>
        <authorList>
            <person name="Wang X."/>
            <person name="Jin D."/>
            <person name="Zhou L."/>
            <person name="Wu L."/>
            <person name="An W."/>
            <person name="Zhao L."/>
        </authorList>
    </citation>
    <scope>NUCLEOTIDE SEQUENCE [LARGE SCALE GENOMIC DNA]</scope>
    <source>
        <strain evidence="19 20">W13003</strain>
    </source>
</reference>
<keyword evidence="20" id="KW-1185">Reference proteome</keyword>
<feature type="chain" id="PRO_5004771590" evidence="16">
    <location>
        <begin position="31"/>
        <end position="722"/>
    </location>
</feature>
<gene>
    <name evidence="19" type="ORF">W822_21065</name>
</gene>
<evidence type="ECO:0000256" key="10">
    <source>
        <dbReference type="ARBA" id="ARBA00023077"/>
    </source>
</evidence>
<feature type="signal peptide" evidence="16">
    <location>
        <begin position="1"/>
        <end position="30"/>
    </location>
</feature>
<evidence type="ECO:0000256" key="3">
    <source>
        <dbReference type="ARBA" id="ARBA00022448"/>
    </source>
</evidence>
<keyword evidence="13 14" id="KW-0998">Cell outer membrane</keyword>
<dbReference type="HOGENOM" id="CLU_008287_9_0_4"/>
<feature type="domain" description="TonB-dependent receptor-like beta-barrel" evidence="17">
    <location>
        <begin position="271"/>
        <end position="691"/>
    </location>
</feature>
<evidence type="ECO:0000256" key="12">
    <source>
        <dbReference type="ARBA" id="ARBA00023170"/>
    </source>
</evidence>
<dbReference type="eggNOG" id="COG4773">
    <property type="taxonomic scope" value="Bacteria"/>
</dbReference>
<sequence length="722" mass="79870">MNPSMVRLSAAPRILYVAVLALFSMSGAQAQTPSQNEQAKTAPVAQLGIIRATSDATSTEPTIGFQSTVSRAASRADMDWIETPHSVSSLTRDRIDAIGATTGTDALRYTPGAFTGLVGGASRYDYISLRGFNENSTDNLNLDGQKVLSDSGTYSSVQIDPFTLERIDVYRGPTSVLYGRNSPGGLVSYSSKRPLDEPYHEITAGIGNHGQTHLGFDMTGPIDKEGNAAYRLVGITRNDKTQYDNNRVERYLLAPSLKFKLGENSRLLLQGYFQKDPSTGFHSGFPADATINTDHNGRRISPEFSDDDEGGKFSRTLSMMGYQFEHDFTPNLTLKNSFRLTSLKSDMAQFYGYGWYDENSLNRYYSGGYEELEAYQFDTSLTGVFQTGGASHEVIGGFDYQHRNVTGRWDSGVANPLNAFDPVYGNPGLAITYSEPFDRTLEQFGLYLQDTVRYGRLTGLFSIRHDVVDIDNRNPLLNTKSGYKGNKTTFRAGLSYAFDNGISPYFSYSQSFNPNGYTDVNNQVLPPTEAEQYEVGVKYQPTENVMLSAAYYDLKQENVAARHSSATSYYDPLGVVRSRGIELEANANVTDNFTVTASYTMNNMKLEKGDNAGKRPFQAPKQMASLWGRYGFNNGLALSAGVRYVGKSWADNENTVEVPAYTLLDLGAEYDLGRVNSNLKGATVRLNVNNVTDKTYVASCATTNYCYYGEKRNIKATFSYKW</sequence>
<name>V8QNG0_9BURK</name>
<dbReference type="GO" id="GO:0038023">
    <property type="term" value="F:signaling receptor activity"/>
    <property type="evidence" value="ECO:0007669"/>
    <property type="project" value="InterPro"/>
</dbReference>
<dbReference type="Proteomes" id="UP000018733">
    <property type="component" value="Unassembled WGS sequence"/>
</dbReference>
<keyword evidence="5" id="KW-0410">Iron transport</keyword>
<evidence type="ECO:0000313" key="20">
    <source>
        <dbReference type="Proteomes" id="UP000018733"/>
    </source>
</evidence>
<dbReference type="PANTHER" id="PTHR32552">
    <property type="entry name" value="FERRICHROME IRON RECEPTOR-RELATED"/>
    <property type="match status" value="1"/>
</dbReference>
<evidence type="ECO:0000256" key="5">
    <source>
        <dbReference type="ARBA" id="ARBA00022496"/>
    </source>
</evidence>
<keyword evidence="8" id="KW-0408">Iron</keyword>
<keyword evidence="6 14" id="KW-0812">Transmembrane</keyword>
<dbReference type="InterPro" id="IPR000531">
    <property type="entry name" value="Beta-barrel_TonB"/>
</dbReference>
<dbReference type="InterPro" id="IPR010105">
    <property type="entry name" value="TonB_sidphr_rcpt"/>
</dbReference>
<dbReference type="PANTHER" id="PTHR32552:SF68">
    <property type="entry name" value="FERRICHROME OUTER MEMBRANE TRANSPORTER_PHAGE RECEPTOR"/>
    <property type="match status" value="1"/>
</dbReference>
<evidence type="ECO:0000256" key="15">
    <source>
        <dbReference type="RuleBase" id="RU003357"/>
    </source>
</evidence>
<evidence type="ECO:0000256" key="13">
    <source>
        <dbReference type="ARBA" id="ARBA00023237"/>
    </source>
</evidence>
<evidence type="ECO:0000256" key="16">
    <source>
        <dbReference type="SAM" id="SignalP"/>
    </source>
</evidence>
<evidence type="ECO:0000259" key="18">
    <source>
        <dbReference type="Pfam" id="PF07715"/>
    </source>
</evidence>
<dbReference type="GO" id="GO:0009279">
    <property type="term" value="C:cell outer membrane"/>
    <property type="evidence" value="ECO:0007669"/>
    <property type="project" value="UniProtKB-SubCell"/>
</dbReference>
<comment type="similarity">
    <text evidence="2 14 15">Belongs to the TonB-dependent receptor family.</text>
</comment>
<dbReference type="Gene3D" id="2.170.130.10">
    <property type="entry name" value="TonB-dependent receptor, plug domain"/>
    <property type="match status" value="1"/>
</dbReference>
<dbReference type="Gene3D" id="2.40.170.20">
    <property type="entry name" value="TonB-dependent receptor, beta-barrel domain"/>
    <property type="match status" value="1"/>
</dbReference>
<keyword evidence="4 14" id="KW-1134">Transmembrane beta strand</keyword>
<evidence type="ECO:0000256" key="6">
    <source>
        <dbReference type="ARBA" id="ARBA00022692"/>
    </source>
</evidence>
<keyword evidence="12 19" id="KW-0675">Receptor</keyword>
<evidence type="ECO:0000256" key="4">
    <source>
        <dbReference type="ARBA" id="ARBA00022452"/>
    </source>
</evidence>
<evidence type="ECO:0000256" key="2">
    <source>
        <dbReference type="ARBA" id="ARBA00009810"/>
    </source>
</evidence>
<dbReference type="CDD" id="cd01347">
    <property type="entry name" value="ligand_gated_channel"/>
    <property type="match status" value="1"/>
</dbReference>
<organism evidence="19 20">
    <name type="scientific">Advenella kashmirensis W13003</name>
    <dbReference type="NCBI Taxonomy" id="1424334"/>
    <lineage>
        <taxon>Bacteria</taxon>
        <taxon>Pseudomonadati</taxon>
        <taxon>Pseudomonadota</taxon>
        <taxon>Betaproteobacteria</taxon>
        <taxon>Burkholderiales</taxon>
        <taxon>Alcaligenaceae</taxon>
    </lineage>
</organism>
<keyword evidence="7 16" id="KW-0732">Signal</keyword>
<keyword evidence="10 15" id="KW-0798">TonB box</keyword>
<keyword evidence="11 14" id="KW-0472">Membrane</keyword>
<dbReference type="SUPFAM" id="SSF56935">
    <property type="entry name" value="Porins"/>
    <property type="match status" value="1"/>
</dbReference>
<evidence type="ECO:0000256" key="7">
    <source>
        <dbReference type="ARBA" id="ARBA00022729"/>
    </source>
</evidence>
<dbReference type="PROSITE" id="PS52016">
    <property type="entry name" value="TONB_DEPENDENT_REC_3"/>
    <property type="match status" value="1"/>
</dbReference>
<dbReference type="STRING" id="1424334.W822_21065"/>
<dbReference type="GO" id="GO:0015344">
    <property type="term" value="F:siderophore uptake transmembrane transporter activity"/>
    <property type="evidence" value="ECO:0007669"/>
    <property type="project" value="TreeGrafter"/>
</dbReference>
<dbReference type="Pfam" id="PF07715">
    <property type="entry name" value="Plug"/>
    <property type="match status" value="1"/>
</dbReference>
<comment type="subcellular location">
    <subcellularLocation>
        <location evidence="1 14">Cell outer membrane</location>
        <topology evidence="1 14">Multi-pass membrane protein</topology>
    </subcellularLocation>
</comment>
<dbReference type="NCBIfam" id="TIGR01783">
    <property type="entry name" value="TonB-siderophor"/>
    <property type="match status" value="1"/>
</dbReference>
<dbReference type="InterPro" id="IPR012910">
    <property type="entry name" value="Plug_dom"/>
</dbReference>
<dbReference type="RefSeq" id="WP_024007134.1">
    <property type="nucleotide sequence ID" value="NZ_KI650982.1"/>
</dbReference>
<evidence type="ECO:0000256" key="9">
    <source>
        <dbReference type="ARBA" id="ARBA00023065"/>
    </source>
</evidence>
<evidence type="ECO:0000313" key="19">
    <source>
        <dbReference type="EMBL" id="ETF00855.1"/>
    </source>
</evidence>
<proteinExistence type="inferred from homology"/>
<keyword evidence="3 14" id="KW-0813">Transport</keyword>
<evidence type="ECO:0000256" key="8">
    <source>
        <dbReference type="ARBA" id="ARBA00023004"/>
    </source>
</evidence>
<dbReference type="InterPro" id="IPR036942">
    <property type="entry name" value="Beta-barrel_TonB_sf"/>
</dbReference>
<feature type="domain" description="TonB-dependent receptor plug" evidence="18">
    <location>
        <begin position="82"/>
        <end position="185"/>
    </location>
</feature>
<dbReference type="InterPro" id="IPR039426">
    <property type="entry name" value="TonB-dep_rcpt-like"/>
</dbReference>
<dbReference type="Pfam" id="PF00593">
    <property type="entry name" value="TonB_dep_Rec_b-barrel"/>
    <property type="match status" value="1"/>
</dbReference>
<evidence type="ECO:0000259" key="17">
    <source>
        <dbReference type="Pfam" id="PF00593"/>
    </source>
</evidence>
<accession>V8QNG0</accession>
<comment type="caution">
    <text evidence="19">The sequence shown here is derived from an EMBL/GenBank/DDBJ whole genome shotgun (WGS) entry which is preliminary data.</text>
</comment>
<evidence type="ECO:0000256" key="11">
    <source>
        <dbReference type="ARBA" id="ARBA00023136"/>
    </source>
</evidence>
<dbReference type="EMBL" id="AYXT01000013">
    <property type="protein sequence ID" value="ETF00855.1"/>
    <property type="molecule type" value="Genomic_DNA"/>
</dbReference>
<protein>
    <submittedName>
        <fullName evidence="19">Ferrioxamine B receptor</fullName>
    </submittedName>
</protein>
<evidence type="ECO:0000256" key="1">
    <source>
        <dbReference type="ARBA" id="ARBA00004571"/>
    </source>
</evidence>
<dbReference type="GO" id="GO:0015891">
    <property type="term" value="P:siderophore transport"/>
    <property type="evidence" value="ECO:0007669"/>
    <property type="project" value="InterPro"/>
</dbReference>
<keyword evidence="9" id="KW-0406">Ion transport</keyword>
<dbReference type="AlphaFoldDB" id="V8QNG0"/>
<evidence type="ECO:0000256" key="14">
    <source>
        <dbReference type="PROSITE-ProRule" id="PRU01360"/>
    </source>
</evidence>